<gene>
    <name evidence="1" type="ORF">J2Z44_003237</name>
</gene>
<evidence type="ECO:0000313" key="2">
    <source>
        <dbReference type="Proteomes" id="UP001519308"/>
    </source>
</evidence>
<name>A0ABS4K7X1_9CLOT</name>
<dbReference type="RefSeq" id="WP_021281664.1">
    <property type="nucleotide sequence ID" value="NZ_JAGGLL010000028.1"/>
</dbReference>
<keyword evidence="2" id="KW-1185">Reference proteome</keyword>
<dbReference type="EMBL" id="JAGGLL010000028">
    <property type="protein sequence ID" value="MBP2023400.1"/>
    <property type="molecule type" value="Genomic_DNA"/>
</dbReference>
<evidence type="ECO:0000313" key="1">
    <source>
        <dbReference type="EMBL" id="MBP2023400.1"/>
    </source>
</evidence>
<sequence length="42" mass="4998">MISIEIKYNSKDTFELMQFITKKLYKINSILVRVVQTSFTLL</sequence>
<dbReference type="Proteomes" id="UP001519308">
    <property type="component" value="Unassembled WGS sequence"/>
</dbReference>
<reference evidence="1 2" key="1">
    <citation type="submission" date="2021-03" db="EMBL/GenBank/DDBJ databases">
        <title>Genomic Encyclopedia of Type Strains, Phase IV (KMG-IV): sequencing the most valuable type-strain genomes for metagenomic binning, comparative biology and taxonomic classification.</title>
        <authorList>
            <person name="Goeker M."/>
        </authorList>
    </citation>
    <scope>NUCLEOTIDE SEQUENCE [LARGE SCALE GENOMIC DNA]</scope>
    <source>
        <strain evidence="1 2">DSM 28650</strain>
    </source>
</reference>
<protein>
    <submittedName>
        <fullName evidence="1">Uncharacterized protein</fullName>
    </submittedName>
</protein>
<accession>A0ABS4K7X1</accession>
<proteinExistence type="predicted"/>
<comment type="caution">
    <text evidence="1">The sequence shown here is derived from an EMBL/GenBank/DDBJ whole genome shotgun (WGS) entry which is preliminary data.</text>
</comment>
<organism evidence="1 2">
    <name type="scientific">Clostridium punense</name>
    <dbReference type="NCBI Taxonomy" id="1054297"/>
    <lineage>
        <taxon>Bacteria</taxon>
        <taxon>Bacillati</taxon>
        <taxon>Bacillota</taxon>
        <taxon>Clostridia</taxon>
        <taxon>Eubacteriales</taxon>
        <taxon>Clostridiaceae</taxon>
        <taxon>Clostridium</taxon>
    </lineage>
</organism>